<feature type="binding site" evidence="9">
    <location>
        <position position="220"/>
    </location>
    <ligand>
        <name>[4Fe-4S] cluster</name>
        <dbReference type="ChEBI" id="CHEBI:49883"/>
        <label>1</label>
    </ligand>
</feature>
<dbReference type="PROSITE" id="PS00198">
    <property type="entry name" value="4FE4S_FER_1"/>
    <property type="match status" value="1"/>
</dbReference>
<feature type="binding site" evidence="9">
    <location>
        <position position="201"/>
    </location>
    <ligand>
        <name>cob(II)alamin</name>
        <dbReference type="ChEBI" id="CHEBI:16304"/>
    </ligand>
</feature>
<feature type="domain" description="4Fe-4S ferredoxin-type" evidence="11">
    <location>
        <begin position="208"/>
        <end position="240"/>
    </location>
</feature>
<dbReference type="STRING" id="34059.A9308_01520"/>
<comment type="cofactor">
    <cofactor evidence="9">
        <name>cob(II)alamin</name>
        <dbReference type="ChEBI" id="CHEBI:16304"/>
    </cofactor>
</comment>
<dbReference type="PANTHER" id="PTHR30002:SF4">
    <property type="entry name" value="EPOXYQUEUOSINE REDUCTASE"/>
    <property type="match status" value="1"/>
</dbReference>
<reference evidence="12 13" key="1">
    <citation type="submission" date="2016-06" db="EMBL/GenBank/DDBJ databases">
        <title>Draft genome of Moraxella atlantae CCUG 66109.</title>
        <authorList>
            <person name="Salva-Serra F."/>
            <person name="Engstrom-Jakobsson H."/>
            <person name="Thorell K."/>
            <person name="Gonzales-Siles L."/>
            <person name="Karlsson R."/>
            <person name="Boulund F."/>
            <person name="Engstrand L."/>
            <person name="Kristiansson E."/>
            <person name="Moore E."/>
        </authorList>
    </citation>
    <scope>NUCLEOTIDE SEQUENCE [LARGE SCALE GENOMIC DNA]</scope>
    <source>
        <strain evidence="12 13">CCUG 66109</strain>
    </source>
</reference>
<dbReference type="HAMAP" id="MF_00916">
    <property type="entry name" value="QueG"/>
    <property type="match status" value="1"/>
</dbReference>
<dbReference type="GO" id="GO:0005737">
    <property type="term" value="C:cytoplasm"/>
    <property type="evidence" value="ECO:0007669"/>
    <property type="project" value="UniProtKB-SubCell"/>
</dbReference>
<evidence type="ECO:0000259" key="11">
    <source>
        <dbReference type="PROSITE" id="PS51379"/>
    </source>
</evidence>
<comment type="catalytic activity">
    <reaction evidence="9">
        <text>epoxyqueuosine(34) in tRNA + AH2 = queuosine(34) in tRNA + A + H2O</text>
        <dbReference type="Rhea" id="RHEA:32159"/>
        <dbReference type="Rhea" id="RHEA-COMP:18571"/>
        <dbReference type="Rhea" id="RHEA-COMP:18582"/>
        <dbReference type="ChEBI" id="CHEBI:13193"/>
        <dbReference type="ChEBI" id="CHEBI:15377"/>
        <dbReference type="ChEBI" id="CHEBI:17499"/>
        <dbReference type="ChEBI" id="CHEBI:194431"/>
        <dbReference type="ChEBI" id="CHEBI:194443"/>
        <dbReference type="EC" id="1.17.99.6"/>
    </reaction>
</comment>
<gene>
    <name evidence="9" type="primary">queG</name>
    <name evidence="12" type="ORF">A9308_01520</name>
</gene>
<dbReference type="EC" id="1.17.99.6" evidence="9"/>
<dbReference type="GO" id="GO:0031419">
    <property type="term" value="F:cobalamin binding"/>
    <property type="evidence" value="ECO:0007669"/>
    <property type="project" value="UniProtKB-KW"/>
</dbReference>
<dbReference type="GO" id="GO:0052693">
    <property type="term" value="F:epoxyqueuosine reductase activity"/>
    <property type="evidence" value="ECO:0007669"/>
    <property type="project" value="UniProtKB-UniRule"/>
</dbReference>
<feature type="active site" description="Proton donor" evidence="9">
    <location>
        <position position="166"/>
    </location>
</feature>
<evidence type="ECO:0000256" key="1">
    <source>
        <dbReference type="ARBA" id="ARBA00022485"/>
    </source>
</evidence>
<dbReference type="InterPro" id="IPR017900">
    <property type="entry name" value="4Fe4S_Fe_S_CS"/>
</dbReference>
<dbReference type="PANTHER" id="PTHR30002">
    <property type="entry name" value="EPOXYQUEUOSINE REDUCTASE"/>
    <property type="match status" value="1"/>
</dbReference>
<feature type="binding site" evidence="9">
    <location>
        <position position="190"/>
    </location>
    <ligand>
        <name>cob(II)alamin</name>
        <dbReference type="ChEBI" id="CHEBI:16304"/>
    </ligand>
</feature>
<evidence type="ECO:0000256" key="3">
    <source>
        <dbReference type="ARBA" id="ARBA00022694"/>
    </source>
</evidence>
<evidence type="ECO:0000313" key="13">
    <source>
        <dbReference type="Proteomes" id="UP000092508"/>
    </source>
</evidence>
<keyword evidence="2 9" id="KW-0963">Cytoplasm</keyword>
<proteinExistence type="inferred from homology"/>
<keyword evidence="1 9" id="KW-0004">4Fe-4S</keyword>
<dbReference type="GO" id="GO:0008616">
    <property type="term" value="P:tRNA queuosine(34) biosynthetic process"/>
    <property type="evidence" value="ECO:0007669"/>
    <property type="project" value="UniProtKB-UniRule"/>
</dbReference>
<evidence type="ECO:0000256" key="5">
    <source>
        <dbReference type="ARBA" id="ARBA00022785"/>
    </source>
</evidence>
<dbReference type="NCBIfam" id="TIGR00276">
    <property type="entry name" value="tRNA epoxyqueuosine(34) reductase QueG"/>
    <property type="match status" value="1"/>
</dbReference>
<dbReference type="GO" id="GO:0046872">
    <property type="term" value="F:metal ion binding"/>
    <property type="evidence" value="ECO:0007669"/>
    <property type="project" value="UniProtKB-KW"/>
</dbReference>
<comment type="cofactor">
    <cofactor evidence="9">
        <name>[4Fe-4S] cluster</name>
        <dbReference type="ChEBI" id="CHEBI:49883"/>
    </cofactor>
    <text evidence="9">Binds 2 [4Fe-4S] clusters per monomer.</text>
</comment>
<evidence type="ECO:0000256" key="10">
    <source>
        <dbReference type="SAM" id="MobiDB-lite"/>
    </source>
</evidence>
<evidence type="ECO:0000256" key="7">
    <source>
        <dbReference type="ARBA" id="ARBA00023004"/>
    </source>
</evidence>
<dbReference type="RefSeq" id="WP_067239028.1">
    <property type="nucleotide sequence ID" value="NZ_LZMZ01000054.1"/>
</dbReference>
<dbReference type="UniPathway" id="UPA00392"/>
<name>A0A1B8Q8I4_9GAMM</name>
<dbReference type="Proteomes" id="UP000092508">
    <property type="component" value="Unassembled WGS sequence"/>
</dbReference>
<feature type="binding site" evidence="9">
    <location>
        <position position="280"/>
    </location>
    <ligand>
        <name>[4Fe-4S] cluster</name>
        <dbReference type="ChEBI" id="CHEBI:49883"/>
        <label>1</label>
    </ligand>
</feature>
<dbReference type="Pfam" id="PF13484">
    <property type="entry name" value="Fer4_16"/>
    <property type="match status" value="1"/>
</dbReference>
<dbReference type="EMBL" id="LZMZ01000054">
    <property type="protein sequence ID" value="OBX72943.1"/>
    <property type="molecule type" value="Genomic_DNA"/>
</dbReference>
<dbReference type="PROSITE" id="PS51379">
    <property type="entry name" value="4FE4S_FER_2"/>
    <property type="match status" value="1"/>
</dbReference>
<comment type="caution">
    <text evidence="12">The sequence shown here is derived from an EMBL/GenBank/DDBJ whole genome shotgun (WGS) entry which is preliminary data.</text>
</comment>
<evidence type="ECO:0000313" key="12">
    <source>
        <dbReference type="EMBL" id="OBX72943.1"/>
    </source>
</evidence>
<evidence type="ECO:0000256" key="8">
    <source>
        <dbReference type="ARBA" id="ARBA00023014"/>
    </source>
</evidence>
<keyword evidence="5 9" id="KW-0671">Queuosine biosynthesis</keyword>
<feature type="binding site" evidence="9">
    <location>
        <position position="246"/>
    </location>
    <ligand>
        <name>[4Fe-4S] cluster</name>
        <dbReference type="ChEBI" id="CHEBI:49883"/>
        <label>2</label>
    </ligand>
</feature>
<protein>
    <recommendedName>
        <fullName evidence="9">Epoxyqueuosine reductase</fullName>
        <ecNumber evidence="9">1.17.99.6</ecNumber>
    </recommendedName>
    <alternativeName>
        <fullName evidence="9">Queuosine biosynthesis protein QueG</fullName>
    </alternativeName>
</protein>
<evidence type="ECO:0000256" key="6">
    <source>
        <dbReference type="ARBA" id="ARBA00023002"/>
    </source>
</evidence>
<feature type="binding site" evidence="9">
    <location>
        <position position="223"/>
    </location>
    <ligand>
        <name>[4Fe-4S] cluster</name>
        <dbReference type="ChEBI" id="CHEBI:49883"/>
        <label>1</label>
    </ligand>
</feature>
<dbReference type="GO" id="GO:0051539">
    <property type="term" value="F:4 iron, 4 sulfur cluster binding"/>
    <property type="evidence" value="ECO:0007669"/>
    <property type="project" value="UniProtKB-KW"/>
</dbReference>
<keyword evidence="7 9" id="KW-0408">Iron</keyword>
<feature type="binding site" evidence="9">
    <location>
        <position position="226"/>
    </location>
    <ligand>
        <name>[4Fe-4S] cluster</name>
        <dbReference type="ChEBI" id="CHEBI:49883"/>
        <label>1</label>
    </ligand>
</feature>
<sequence length="397" mass="43595">MPISTNAIPVNDLSPAHDVGLHALKAWIKAQAADLGFADCGVVHPDNPVFAKQLAALQTYLANGYHGELHFLQDHHDKRANPAQLVMGTQSIISVRMDYLTDAPTPRAVTDNALPNHGIIARYARGRDYHKTMRGRLKTLAERLRRHLATHYPTLAEDFIYRPFSDSAPIFERALAEQAGLGWTGKHTLLIHRAGGSFFVLGELFTSLPLPPDAPVGAHCGSCSACMAICPTQAIVAPYTVDARLCISYLTIELDGEIPPPLRPLMGNRVFGCDDCQLICPWNKFAKRAQVADFAPRHGLDDVSLLTLWAWDEAAFLCHTEGSALRRTGYANFMRNVAVALGNSPFDPTIVTALRAKRDSLNANTQRHVDWALAEQTRKQRQNTPSCATITPDLNAP</sequence>
<organism evidence="12 13">
    <name type="scientific">Faucicola atlantae</name>
    <dbReference type="NCBI Taxonomy" id="34059"/>
    <lineage>
        <taxon>Bacteria</taxon>
        <taxon>Pseudomonadati</taxon>
        <taxon>Pseudomonadota</taxon>
        <taxon>Gammaproteobacteria</taxon>
        <taxon>Moraxellales</taxon>
        <taxon>Moraxellaceae</taxon>
        <taxon>Faucicola</taxon>
    </lineage>
</organism>
<dbReference type="AlphaFoldDB" id="A0A1B8Q8I4"/>
<dbReference type="FunFam" id="3.30.70.20:FF:000017">
    <property type="entry name" value="Epoxyqueuosine reductase"/>
    <property type="match status" value="1"/>
</dbReference>
<feature type="binding site" evidence="9">
    <location>
        <position position="248"/>
    </location>
    <ligand>
        <name>cob(II)alamin</name>
        <dbReference type="ChEBI" id="CHEBI:16304"/>
    </ligand>
</feature>
<dbReference type="InterPro" id="IPR004453">
    <property type="entry name" value="QueG"/>
</dbReference>
<keyword evidence="8 9" id="KW-0411">Iron-sulfur</keyword>
<keyword evidence="4 9" id="KW-0479">Metal-binding</keyword>
<evidence type="ECO:0000256" key="4">
    <source>
        <dbReference type="ARBA" id="ARBA00022723"/>
    </source>
</evidence>
<dbReference type="InterPro" id="IPR017896">
    <property type="entry name" value="4Fe4S_Fe-S-bd"/>
</dbReference>
<feature type="binding site" evidence="9">
    <location>
        <begin position="273"/>
        <end position="274"/>
    </location>
    <ligand>
        <name>cob(II)alamin</name>
        <dbReference type="ChEBI" id="CHEBI:16304"/>
    </ligand>
</feature>
<dbReference type="Gene3D" id="3.30.70.20">
    <property type="match status" value="1"/>
</dbReference>
<comment type="pathway">
    <text evidence="9">tRNA modification; tRNA-queuosine biosynthesis.</text>
</comment>
<comment type="caution">
    <text evidence="9">Lacks conserved residue(s) required for the propagation of feature annotation.</text>
</comment>
<keyword evidence="9" id="KW-0170">Cobalt</keyword>
<evidence type="ECO:0000256" key="9">
    <source>
        <dbReference type="HAMAP-Rule" id="MF_00916"/>
    </source>
</evidence>
<feature type="region of interest" description="Disordered" evidence="10">
    <location>
        <begin position="376"/>
        <end position="397"/>
    </location>
</feature>
<keyword evidence="6 9" id="KW-0560">Oxidoreductase</keyword>
<comment type="function">
    <text evidence="9">Catalyzes the conversion of epoxyqueuosine (oQ) to queuosine (Q), which is a hypermodified base found in the wobble positions of tRNA(Asp), tRNA(Asn), tRNA(His) and tRNA(Tyr).</text>
</comment>
<feature type="binding site" evidence="9">
    <location>
        <position position="79"/>
    </location>
    <ligand>
        <name>cob(II)alamin</name>
        <dbReference type="ChEBI" id="CHEBI:16304"/>
    </ligand>
</feature>
<dbReference type="Pfam" id="PF08331">
    <property type="entry name" value="QueG_DUF1730"/>
    <property type="match status" value="1"/>
</dbReference>
<dbReference type="OrthoDB" id="9784571at2"/>
<dbReference type="SUPFAM" id="SSF46548">
    <property type="entry name" value="alpha-helical ferredoxin"/>
    <property type="match status" value="1"/>
</dbReference>
<evidence type="ECO:0000256" key="2">
    <source>
        <dbReference type="ARBA" id="ARBA00022490"/>
    </source>
</evidence>
<keyword evidence="3 9" id="KW-0819">tRNA processing</keyword>
<feature type="binding site" evidence="9">
    <location>
        <position position="230"/>
    </location>
    <ligand>
        <name>[4Fe-4S] cluster</name>
        <dbReference type="ChEBI" id="CHEBI:49883"/>
        <label>2</label>
    </ligand>
</feature>
<comment type="similarity">
    <text evidence="9">Belongs to the QueG family.</text>
</comment>
<dbReference type="InterPro" id="IPR013542">
    <property type="entry name" value="QueG_DUF1730"/>
</dbReference>
<feature type="binding site" evidence="9">
    <location>
        <position position="184"/>
    </location>
    <ligand>
        <name>cob(II)alamin</name>
        <dbReference type="ChEBI" id="CHEBI:16304"/>
    </ligand>
</feature>
<accession>A0A1B8Q8I4</accession>
<keyword evidence="9" id="KW-0846">Cobalamin</keyword>
<comment type="subcellular location">
    <subcellularLocation>
        <location evidence="9">Cytoplasm</location>
    </subcellularLocation>
</comment>
<comment type="subunit">
    <text evidence="9">Monomer.</text>
</comment>
<feature type="binding site" evidence="9">
    <location>
        <position position="166"/>
    </location>
    <ligand>
        <name>cob(II)alamin</name>
        <dbReference type="ChEBI" id="CHEBI:16304"/>
    </ligand>
</feature>
<feature type="binding site" evidence="9">
    <location>
        <position position="276"/>
    </location>
    <ligand>
        <name>[4Fe-4S] cluster</name>
        <dbReference type="ChEBI" id="CHEBI:49883"/>
        <label>2</label>
    </ligand>
</feature>
<feature type="binding site" evidence="9">
    <location>
        <position position="273"/>
    </location>
    <ligand>
        <name>[4Fe-4S] cluster</name>
        <dbReference type="ChEBI" id="CHEBI:49883"/>
        <label>2</label>
    </ligand>
</feature>